<dbReference type="Gene3D" id="3.30.110.110">
    <property type="entry name" value="Mre11, capping domain"/>
    <property type="match status" value="1"/>
</dbReference>
<dbReference type="GO" id="GO:0006303">
    <property type="term" value="P:double-strand break repair via nonhomologous end joining"/>
    <property type="evidence" value="ECO:0007669"/>
    <property type="project" value="TreeGrafter"/>
</dbReference>
<keyword evidence="4" id="KW-0540">Nuclease</keyword>
<feature type="compositionally biased region" description="Basic residues" evidence="2">
    <location>
        <begin position="12"/>
        <end position="30"/>
    </location>
</feature>
<dbReference type="KEGG" id="pcot:PCOAH_00003470"/>
<evidence type="ECO:0000256" key="1">
    <source>
        <dbReference type="ARBA" id="ARBA00022801"/>
    </source>
</evidence>
<feature type="compositionally biased region" description="Polar residues" evidence="2">
    <location>
        <begin position="927"/>
        <end position="941"/>
    </location>
</feature>
<dbReference type="GO" id="GO:0007095">
    <property type="term" value="P:mitotic G2 DNA damage checkpoint signaling"/>
    <property type="evidence" value="ECO:0007669"/>
    <property type="project" value="TreeGrafter"/>
</dbReference>
<feature type="compositionally biased region" description="Basic and acidic residues" evidence="2">
    <location>
        <begin position="314"/>
        <end position="324"/>
    </location>
</feature>
<evidence type="ECO:0000313" key="5">
    <source>
        <dbReference type="Proteomes" id="UP000092716"/>
    </source>
</evidence>
<feature type="compositionally biased region" description="Basic and acidic residues" evidence="2">
    <location>
        <begin position="53"/>
        <end position="64"/>
    </location>
</feature>
<feature type="region of interest" description="Disordered" evidence="2">
    <location>
        <begin position="915"/>
        <end position="941"/>
    </location>
</feature>
<keyword evidence="4" id="KW-0269">Exonuclease</keyword>
<keyword evidence="5" id="KW-1185">Reference proteome</keyword>
<proteinExistence type="predicted"/>
<dbReference type="GO" id="GO:0000723">
    <property type="term" value="P:telomere maintenance"/>
    <property type="evidence" value="ECO:0007669"/>
    <property type="project" value="TreeGrafter"/>
</dbReference>
<dbReference type="GO" id="GO:0000014">
    <property type="term" value="F:single-stranded DNA endodeoxyribonuclease activity"/>
    <property type="evidence" value="ECO:0007669"/>
    <property type="project" value="TreeGrafter"/>
</dbReference>
<dbReference type="InterPro" id="IPR038487">
    <property type="entry name" value="Mre11_capping_dom"/>
</dbReference>
<gene>
    <name evidence="4" type="ORF">PCOAH_00003470</name>
</gene>
<feature type="compositionally biased region" description="Basic and acidic residues" evidence="2">
    <location>
        <begin position="146"/>
        <end position="160"/>
    </location>
</feature>
<dbReference type="Gene3D" id="3.60.21.10">
    <property type="match status" value="1"/>
</dbReference>
<evidence type="ECO:0000259" key="3">
    <source>
        <dbReference type="SMART" id="SM01347"/>
    </source>
</evidence>
<feature type="compositionally biased region" description="Basic and acidic residues" evidence="2">
    <location>
        <begin position="494"/>
        <end position="504"/>
    </location>
</feature>
<dbReference type="InterPro" id="IPR029052">
    <property type="entry name" value="Metallo-depent_PP-like"/>
</dbReference>
<dbReference type="AlphaFoldDB" id="A0A1B1DTH4"/>
<dbReference type="InterPro" id="IPR007281">
    <property type="entry name" value="Mre11_DNA-bd"/>
</dbReference>
<feature type="compositionally biased region" description="Polar residues" evidence="2">
    <location>
        <begin position="161"/>
        <end position="176"/>
    </location>
</feature>
<feature type="compositionally biased region" description="Basic and acidic residues" evidence="2">
    <location>
        <begin position="264"/>
        <end position="288"/>
    </location>
</feature>
<accession>A0A1B1DTH4</accession>
<dbReference type="VEuPathDB" id="PlasmoDB:PCOAH_00003470"/>
<reference evidence="5" key="1">
    <citation type="submission" date="2016-06" db="EMBL/GenBank/DDBJ databases">
        <title>First high quality genome sequence of Plasmodium coatneyi using continuous long reads from single molecule, real-time sequencing.</title>
        <authorList>
            <person name="Chien J.-T."/>
            <person name="Pakala S.B."/>
            <person name="Geraldo J.A."/>
            <person name="Lapp S.A."/>
            <person name="Barnwell J.W."/>
            <person name="Kissinger J.C."/>
            <person name="Galinski M.R."/>
            <person name="Humphrey J.C."/>
        </authorList>
    </citation>
    <scope>NUCLEOTIDE SEQUENCE [LARGE SCALE GENOMIC DNA]</scope>
    <source>
        <strain evidence="5">Hackeri</strain>
    </source>
</reference>
<dbReference type="InterPro" id="IPR041796">
    <property type="entry name" value="Mre11_N"/>
</dbReference>
<dbReference type="GO" id="GO:0035861">
    <property type="term" value="C:site of double-strand break"/>
    <property type="evidence" value="ECO:0007669"/>
    <property type="project" value="TreeGrafter"/>
</dbReference>
<feature type="region of interest" description="Disordered" evidence="2">
    <location>
        <begin position="1"/>
        <end position="67"/>
    </location>
</feature>
<dbReference type="EMBL" id="CP016240">
    <property type="protein sequence ID" value="ANQ06062.1"/>
    <property type="molecule type" value="Genomic_DNA"/>
</dbReference>
<feature type="compositionally biased region" description="Polar residues" evidence="2">
    <location>
        <begin position="34"/>
        <end position="52"/>
    </location>
</feature>
<dbReference type="SUPFAM" id="SSF56300">
    <property type="entry name" value="Metallo-dependent phosphatases"/>
    <property type="match status" value="1"/>
</dbReference>
<feature type="domain" description="Mre11 DNA-binding" evidence="3">
    <location>
        <begin position="709"/>
        <end position="982"/>
    </location>
</feature>
<dbReference type="GO" id="GO:0030145">
    <property type="term" value="F:manganese ion binding"/>
    <property type="evidence" value="ECO:0007669"/>
    <property type="project" value="InterPro"/>
</dbReference>
<dbReference type="GO" id="GO:0000724">
    <property type="term" value="P:double-strand break repair via homologous recombination"/>
    <property type="evidence" value="ECO:0007669"/>
    <property type="project" value="TreeGrafter"/>
</dbReference>
<feature type="compositionally biased region" description="Basic and acidic residues" evidence="2">
    <location>
        <begin position="1"/>
        <end position="11"/>
    </location>
</feature>
<organism evidence="4 5">
    <name type="scientific">Plasmodium coatneyi</name>
    <dbReference type="NCBI Taxonomy" id="208452"/>
    <lineage>
        <taxon>Eukaryota</taxon>
        <taxon>Sar</taxon>
        <taxon>Alveolata</taxon>
        <taxon>Apicomplexa</taxon>
        <taxon>Aconoidasida</taxon>
        <taxon>Haemosporida</taxon>
        <taxon>Plasmodiidae</taxon>
        <taxon>Plasmodium</taxon>
    </lineage>
</organism>
<evidence type="ECO:0000256" key="2">
    <source>
        <dbReference type="SAM" id="MobiDB-lite"/>
    </source>
</evidence>
<sequence length="1045" mass="119590">MEGGGERDVSSRRRPLLRGTHRKRMQRTTHHNGSDGNSSEGHPTDSPPSCKSRNGDQAKTEANRTKVLSLKSLYSRLHRTSELMLKGEDKPDQVCEKDAHMTGEDYAEVSTPNRKLDLPSSRRGMQQRGRTRKIHDVKGTLGNVNDIRKYFTQEDRRSTSAREGSNGASFQASSDSDVGAQRKTRLGEKTSRNGSTRGRVVNKPGQQIDALSDQFHHPPITNYNDQSISRVLKGDPLQGIPRKDVDEEEPSGSIPRSGLCRGTFKRESNKERIKNPLDGHNGQKKDDSMDSLSPHWRVRRIGGIINTEEDDAKSEEKYEQRDTSPMRQPKGTKYNSIKEEEKNTKLRNLSLEDIKNSLRKNEPDTLKILLCTDNHLGYKENNAVQRKDTFNSFEEILFVAKKLNVDLILNSGDLFHKNKVSEYTLFKSMGIIRRYCHVSGYGDSQGGTESVEASPTRGTHPRKALLKKVNSCDYEWYGGDEKLDLSEQNSHSEGSTRSDIRSHSEGSTLGERQHPCDEVRMCSVKEKVETAIPFFTIHGNHDYPYSCDYISPLDILHVGKLINYIGKSSLNKIVVKPVLLNKEETKIAIYAIGWIKDERLHRAFEEKKVKFMLPSDYTSRINILVLHQNRHMRCAYGNDLKNFIKESFIPSFVDLVIWGHEHFSKPYLEESSFQSFFSLQLGSSVRTSLCANEYGDKYIGLLEIRKERFRFLKIQLESVRPFELKDIRLANYNLNFNEESVLKQFLNEQVNAILETLQLSFREQVKRYYLFRRAFLRGEHNIATNNIATNNIAIKEELRCQLFEKHPTLPSDVLTKRELLDEYFDSVISDQDVTHFLNNLQDEEFYSTTFIHVAFSTPNDTFDLLKIKKGVYERPLIKLKVEYDDINIINTQLFGSTFANRVGNPSEFLTFYRKKGKTTSGGTKEGQPTNTSDTTTMGNEPTNMENINEYNKVFDILFHYCQLKDKLCILNEKTIRETILNFISNSNSSFNSETTGTSDYCSIISMVNDSTRRKVDLLEGNLRDVPVESLTEEYLAEVLKNLAGE</sequence>
<dbReference type="GO" id="GO:0097552">
    <property type="term" value="P:mitochondrial double-strand break repair via homologous recombination"/>
    <property type="evidence" value="ECO:0007669"/>
    <property type="project" value="TreeGrafter"/>
</dbReference>
<dbReference type="OrthoDB" id="30417at2759"/>
<protein>
    <submittedName>
        <fullName evidence="4">Dna repair exonuclease</fullName>
    </submittedName>
</protein>
<keyword evidence="1" id="KW-0378">Hydrolase</keyword>
<name>A0A1B1DTH4_9APIC</name>
<dbReference type="PANTHER" id="PTHR10139">
    <property type="entry name" value="DOUBLE-STRAND BREAK REPAIR PROTEIN MRE11"/>
    <property type="match status" value="1"/>
</dbReference>
<dbReference type="CDD" id="cd00840">
    <property type="entry name" value="MPP_Mre11_N"/>
    <property type="match status" value="1"/>
</dbReference>
<dbReference type="GO" id="GO:0042138">
    <property type="term" value="P:meiotic DNA double-strand break formation"/>
    <property type="evidence" value="ECO:0007669"/>
    <property type="project" value="TreeGrafter"/>
</dbReference>
<dbReference type="GO" id="GO:0030870">
    <property type="term" value="C:Mre11 complex"/>
    <property type="evidence" value="ECO:0007669"/>
    <property type="project" value="TreeGrafter"/>
</dbReference>
<dbReference type="SMART" id="SM01347">
    <property type="entry name" value="Mre11_DNA_bind"/>
    <property type="match status" value="1"/>
</dbReference>
<dbReference type="RefSeq" id="XP_019912757.1">
    <property type="nucleotide sequence ID" value="XM_020057162.1"/>
</dbReference>
<dbReference type="GeneID" id="30907067"/>
<feature type="region of interest" description="Disordered" evidence="2">
    <location>
        <begin position="234"/>
        <end position="332"/>
    </location>
</feature>
<dbReference type="GO" id="GO:0004527">
    <property type="term" value="F:exonuclease activity"/>
    <property type="evidence" value="ECO:0007669"/>
    <property type="project" value="UniProtKB-KW"/>
</dbReference>
<dbReference type="Pfam" id="PF04152">
    <property type="entry name" value="Mre11_DNA_bind"/>
    <property type="match status" value="1"/>
</dbReference>
<feature type="region of interest" description="Disordered" evidence="2">
    <location>
        <begin position="485"/>
        <end position="512"/>
    </location>
</feature>
<dbReference type="InterPro" id="IPR004843">
    <property type="entry name" value="Calcineurin-like_PHP"/>
</dbReference>
<dbReference type="PANTHER" id="PTHR10139:SF1">
    <property type="entry name" value="DOUBLE-STRAND BREAK REPAIR PROTEIN MRE11"/>
    <property type="match status" value="1"/>
</dbReference>
<dbReference type="Pfam" id="PF00149">
    <property type="entry name" value="Metallophos"/>
    <property type="match status" value="2"/>
</dbReference>
<feature type="region of interest" description="Disordered" evidence="2">
    <location>
        <begin position="102"/>
        <end position="203"/>
    </location>
</feature>
<dbReference type="Proteomes" id="UP000092716">
    <property type="component" value="Chromosome 2"/>
</dbReference>
<evidence type="ECO:0000313" key="4">
    <source>
        <dbReference type="EMBL" id="ANQ06062.1"/>
    </source>
</evidence>